<reference evidence="2" key="2">
    <citation type="submission" date="2021-09" db="EMBL/GenBank/DDBJ databases">
        <authorList>
            <person name="Jia N."/>
            <person name="Wang J."/>
            <person name="Shi W."/>
            <person name="Du L."/>
            <person name="Sun Y."/>
            <person name="Zhan W."/>
            <person name="Jiang J."/>
            <person name="Wang Q."/>
            <person name="Zhang B."/>
            <person name="Ji P."/>
            <person name="Sakyi L.B."/>
            <person name="Cui X."/>
            <person name="Yuan T."/>
            <person name="Jiang B."/>
            <person name="Yang W."/>
            <person name="Lam T.T.-Y."/>
            <person name="Chang Q."/>
            <person name="Ding S."/>
            <person name="Wang X."/>
            <person name="Zhu J."/>
            <person name="Ruan X."/>
            <person name="Zhao L."/>
            <person name="Wei J."/>
            <person name="Que T."/>
            <person name="Du C."/>
            <person name="Cheng J."/>
            <person name="Dai P."/>
            <person name="Han X."/>
            <person name="Huang E."/>
            <person name="Gao Y."/>
            <person name="Liu J."/>
            <person name="Shao H."/>
            <person name="Ye R."/>
            <person name="Li L."/>
            <person name="Wei W."/>
            <person name="Wang X."/>
            <person name="Wang C."/>
            <person name="Huo Q."/>
            <person name="Li W."/>
            <person name="Guo W."/>
            <person name="Chen H."/>
            <person name="Chen S."/>
            <person name="Zhou L."/>
            <person name="Zhou L."/>
            <person name="Ni X."/>
            <person name="Tian J."/>
            <person name="Zhou Y."/>
            <person name="Sheng Y."/>
            <person name="Liu T."/>
            <person name="Pan Y."/>
            <person name="Xia L."/>
            <person name="Li J."/>
            <person name="Zhao F."/>
            <person name="Cao W."/>
        </authorList>
    </citation>
    <scope>NUCLEOTIDE SEQUENCE</scope>
    <source>
        <strain evidence="2">Rmic-2018</strain>
        <tissue evidence="2">Larvae</tissue>
    </source>
</reference>
<dbReference type="AlphaFoldDB" id="A0A9J6F6C4"/>
<organism evidence="2 3">
    <name type="scientific">Rhipicephalus microplus</name>
    <name type="common">Cattle tick</name>
    <name type="synonym">Boophilus microplus</name>
    <dbReference type="NCBI Taxonomy" id="6941"/>
    <lineage>
        <taxon>Eukaryota</taxon>
        <taxon>Metazoa</taxon>
        <taxon>Ecdysozoa</taxon>
        <taxon>Arthropoda</taxon>
        <taxon>Chelicerata</taxon>
        <taxon>Arachnida</taxon>
        <taxon>Acari</taxon>
        <taxon>Parasitiformes</taxon>
        <taxon>Ixodida</taxon>
        <taxon>Ixodoidea</taxon>
        <taxon>Ixodidae</taxon>
        <taxon>Rhipicephalinae</taxon>
        <taxon>Rhipicephalus</taxon>
        <taxon>Boophilus</taxon>
    </lineage>
</organism>
<evidence type="ECO:0000256" key="1">
    <source>
        <dbReference type="SAM" id="MobiDB-lite"/>
    </source>
</evidence>
<reference evidence="2" key="1">
    <citation type="journal article" date="2020" name="Cell">
        <title>Large-Scale Comparative Analyses of Tick Genomes Elucidate Their Genetic Diversity and Vector Capacities.</title>
        <authorList>
            <consortium name="Tick Genome and Microbiome Consortium (TIGMIC)"/>
            <person name="Jia N."/>
            <person name="Wang J."/>
            <person name="Shi W."/>
            <person name="Du L."/>
            <person name="Sun Y."/>
            <person name="Zhan W."/>
            <person name="Jiang J.F."/>
            <person name="Wang Q."/>
            <person name="Zhang B."/>
            <person name="Ji P."/>
            <person name="Bell-Sakyi L."/>
            <person name="Cui X.M."/>
            <person name="Yuan T.T."/>
            <person name="Jiang B.G."/>
            <person name="Yang W.F."/>
            <person name="Lam T.T."/>
            <person name="Chang Q.C."/>
            <person name="Ding S.J."/>
            <person name="Wang X.J."/>
            <person name="Zhu J.G."/>
            <person name="Ruan X.D."/>
            <person name="Zhao L."/>
            <person name="Wei J.T."/>
            <person name="Ye R.Z."/>
            <person name="Que T.C."/>
            <person name="Du C.H."/>
            <person name="Zhou Y.H."/>
            <person name="Cheng J.X."/>
            <person name="Dai P.F."/>
            <person name="Guo W.B."/>
            <person name="Han X.H."/>
            <person name="Huang E.J."/>
            <person name="Li L.F."/>
            <person name="Wei W."/>
            <person name="Gao Y.C."/>
            <person name="Liu J.Z."/>
            <person name="Shao H.Z."/>
            <person name="Wang X."/>
            <person name="Wang C.C."/>
            <person name="Yang T.C."/>
            <person name="Huo Q.B."/>
            <person name="Li W."/>
            <person name="Chen H.Y."/>
            <person name="Chen S.E."/>
            <person name="Zhou L.G."/>
            <person name="Ni X.B."/>
            <person name="Tian J.H."/>
            <person name="Sheng Y."/>
            <person name="Liu T."/>
            <person name="Pan Y.S."/>
            <person name="Xia L.Y."/>
            <person name="Li J."/>
            <person name="Zhao F."/>
            <person name="Cao W.C."/>
        </authorList>
    </citation>
    <scope>NUCLEOTIDE SEQUENCE</scope>
    <source>
        <strain evidence="2">Rmic-2018</strain>
    </source>
</reference>
<accession>A0A9J6F6C4</accession>
<evidence type="ECO:0000313" key="3">
    <source>
        <dbReference type="Proteomes" id="UP000821866"/>
    </source>
</evidence>
<keyword evidence="3" id="KW-1185">Reference proteome</keyword>
<dbReference type="Proteomes" id="UP000821866">
    <property type="component" value="Chromosome 1"/>
</dbReference>
<evidence type="ECO:0000313" key="2">
    <source>
        <dbReference type="EMBL" id="KAH8042354.1"/>
    </source>
</evidence>
<name>A0A9J6F6C4_RHIMP</name>
<proteinExistence type="predicted"/>
<dbReference type="EMBL" id="JABSTU010000001">
    <property type="protein sequence ID" value="KAH8042354.1"/>
    <property type="molecule type" value="Genomic_DNA"/>
</dbReference>
<protein>
    <submittedName>
        <fullName evidence="2">Uncharacterized protein</fullName>
    </submittedName>
</protein>
<comment type="caution">
    <text evidence="2">The sequence shown here is derived from an EMBL/GenBank/DDBJ whole genome shotgun (WGS) entry which is preliminary data.</text>
</comment>
<sequence length="134" mass="14887">MFSENRIRPIIVKFQSSKTKQLILSNGRKFKDTGFSVGEDFSPAVHELPPEKLKIREVDVIDIASDPVLPKSEDHLIEATYDWAVKVSAVLAICAVRRGSSPSNAIAHRVRSKRAIRKTDGAAGDPHWTPRADQ</sequence>
<feature type="region of interest" description="Disordered" evidence="1">
    <location>
        <begin position="105"/>
        <end position="134"/>
    </location>
</feature>
<gene>
    <name evidence="2" type="ORF">HPB51_022072</name>
</gene>